<comment type="function">
    <text evidence="7">Catalyzes the deamination of adenosine to inosine at the wobble position 34 of tRNA(Arg2).</text>
</comment>
<dbReference type="EC" id="3.5.4.33" evidence="7"/>
<dbReference type="InterPro" id="IPR058535">
    <property type="entry name" value="MafB19-deam"/>
</dbReference>
<dbReference type="InterPro" id="IPR016192">
    <property type="entry name" value="APOBEC/CMP_deaminase_Zn-bd"/>
</dbReference>
<dbReference type="RefSeq" id="WP_219780978.1">
    <property type="nucleotide sequence ID" value="NZ_JAHXPT010000015.1"/>
</dbReference>
<evidence type="ECO:0000313" key="9">
    <source>
        <dbReference type="EMBL" id="MBW6411511.1"/>
    </source>
</evidence>
<dbReference type="InterPro" id="IPR002125">
    <property type="entry name" value="CMP_dCMP_dom"/>
</dbReference>
<gene>
    <name evidence="7" type="primary">tadA</name>
    <name evidence="9" type="ORF">KYD98_15595</name>
</gene>
<evidence type="ECO:0000256" key="7">
    <source>
        <dbReference type="HAMAP-Rule" id="MF_00972"/>
    </source>
</evidence>
<feature type="binding site" evidence="7">
    <location>
        <position position="82"/>
    </location>
    <ligand>
        <name>Zn(2+)</name>
        <dbReference type="ChEBI" id="CHEBI:29105"/>
        <note>catalytic</note>
    </ligand>
</feature>
<evidence type="ECO:0000256" key="6">
    <source>
        <dbReference type="ARBA" id="ARBA00048045"/>
    </source>
</evidence>
<feature type="active site" description="Proton donor" evidence="7">
    <location>
        <position position="51"/>
    </location>
</feature>
<dbReference type="PROSITE" id="PS00903">
    <property type="entry name" value="CYT_DCMP_DEAMINASES_1"/>
    <property type="match status" value="1"/>
</dbReference>
<comment type="catalytic activity">
    <reaction evidence="6 7">
        <text>adenosine(34) in tRNA + H2O + H(+) = inosine(34) in tRNA + NH4(+)</text>
        <dbReference type="Rhea" id="RHEA:43168"/>
        <dbReference type="Rhea" id="RHEA-COMP:10373"/>
        <dbReference type="Rhea" id="RHEA-COMP:10374"/>
        <dbReference type="ChEBI" id="CHEBI:15377"/>
        <dbReference type="ChEBI" id="CHEBI:15378"/>
        <dbReference type="ChEBI" id="CHEBI:28938"/>
        <dbReference type="ChEBI" id="CHEBI:74411"/>
        <dbReference type="ChEBI" id="CHEBI:82852"/>
        <dbReference type="EC" id="3.5.4.33"/>
    </reaction>
</comment>
<dbReference type="PANTHER" id="PTHR11079">
    <property type="entry name" value="CYTOSINE DEAMINASE FAMILY MEMBER"/>
    <property type="match status" value="1"/>
</dbReference>
<dbReference type="HAMAP" id="MF_00972">
    <property type="entry name" value="tRNA_aden_deaminase"/>
    <property type="match status" value="1"/>
</dbReference>
<feature type="binding site" evidence="7">
    <location>
        <position position="49"/>
    </location>
    <ligand>
        <name>Zn(2+)</name>
        <dbReference type="ChEBI" id="CHEBI:29105"/>
        <note>catalytic</note>
    </ligand>
</feature>
<evidence type="ECO:0000256" key="3">
    <source>
        <dbReference type="ARBA" id="ARBA00022723"/>
    </source>
</evidence>
<keyword evidence="5 7" id="KW-0862">Zinc</keyword>
<organism evidence="9 10">
    <name type="scientific">Clostridium weizhouense</name>
    <dbReference type="NCBI Taxonomy" id="2859781"/>
    <lineage>
        <taxon>Bacteria</taxon>
        <taxon>Bacillati</taxon>
        <taxon>Bacillota</taxon>
        <taxon>Clostridia</taxon>
        <taxon>Eubacteriales</taxon>
        <taxon>Clostridiaceae</taxon>
        <taxon>Clostridium</taxon>
    </lineage>
</organism>
<dbReference type="SUPFAM" id="SSF53927">
    <property type="entry name" value="Cytidine deaminase-like"/>
    <property type="match status" value="1"/>
</dbReference>
<dbReference type="InterPro" id="IPR028883">
    <property type="entry name" value="tRNA_aden_deaminase"/>
</dbReference>
<comment type="cofactor">
    <cofactor evidence="7">
        <name>Zn(2+)</name>
        <dbReference type="ChEBI" id="CHEBI:29105"/>
    </cofactor>
    <text evidence="7">Binds 1 zinc ion per subunit.</text>
</comment>
<evidence type="ECO:0000256" key="5">
    <source>
        <dbReference type="ARBA" id="ARBA00022833"/>
    </source>
</evidence>
<proteinExistence type="inferred from homology"/>
<reference evidence="9 10" key="1">
    <citation type="submission" date="2021-07" db="EMBL/GenBank/DDBJ databases">
        <title>Clostridium weizhouense sp. nov., an anaerobic bacterium isolated from activated sludge of Petroleum wastewater.</title>
        <authorList>
            <person name="Li Q."/>
        </authorList>
    </citation>
    <scope>NUCLEOTIDE SEQUENCE [LARGE SCALE GENOMIC DNA]</scope>
    <source>
        <strain evidence="9 10">YB-6</strain>
    </source>
</reference>
<comment type="caution">
    <text evidence="9">The sequence shown here is derived from an EMBL/GenBank/DDBJ whole genome shotgun (WGS) entry which is preliminary data.</text>
</comment>
<dbReference type="Gene3D" id="3.40.140.10">
    <property type="entry name" value="Cytidine Deaminase, domain 2"/>
    <property type="match status" value="1"/>
</dbReference>
<keyword evidence="4 7" id="KW-0378">Hydrolase</keyword>
<evidence type="ECO:0000256" key="1">
    <source>
        <dbReference type="ARBA" id="ARBA00010669"/>
    </source>
</evidence>
<keyword evidence="3 7" id="KW-0479">Metal-binding</keyword>
<keyword evidence="2 7" id="KW-0819">tRNA processing</keyword>
<evidence type="ECO:0000313" key="10">
    <source>
        <dbReference type="Proteomes" id="UP001519921"/>
    </source>
</evidence>
<dbReference type="Pfam" id="PF14437">
    <property type="entry name" value="MafB19-deam"/>
    <property type="match status" value="1"/>
</dbReference>
<comment type="subunit">
    <text evidence="7">Homodimer.</text>
</comment>
<protein>
    <recommendedName>
        <fullName evidence="7">tRNA-specific adenosine deaminase</fullName>
        <ecNumber evidence="7">3.5.4.33</ecNumber>
    </recommendedName>
</protein>
<evidence type="ECO:0000259" key="8">
    <source>
        <dbReference type="PROSITE" id="PS51747"/>
    </source>
</evidence>
<accession>A0ABS7AUJ6</accession>
<dbReference type="PROSITE" id="PS51747">
    <property type="entry name" value="CYT_DCMP_DEAMINASES_2"/>
    <property type="match status" value="1"/>
</dbReference>
<dbReference type="CDD" id="cd01285">
    <property type="entry name" value="nucleoside_deaminase"/>
    <property type="match status" value="1"/>
</dbReference>
<dbReference type="PANTHER" id="PTHR11079:SF179">
    <property type="entry name" value="TRNA(ADENINE(34)) DEAMINASE, CHLOROPLASTIC"/>
    <property type="match status" value="1"/>
</dbReference>
<dbReference type="InterPro" id="IPR016193">
    <property type="entry name" value="Cytidine_deaminase-like"/>
</dbReference>
<keyword evidence="10" id="KW-1185">Reference proteome</keyword>
<evidence type="ECO:0000256" key="2">
    <source>
        <dbReference type="ARBA" id="ARBA00022694"/>
    </source>
</evidence>
<sequence>MEFLEIAKQEAKFAMSNGEVPVGAIIVKDGIIIAKAHNLKEKLKDITAHAEILAIKQASDYIGDWRLTGCEMYVTLEPCPMCASAIAQSRISKLHIGTFNKDMGACGSVVNLIDSISLNYFVSVNWLYDEECSELLTKFFDKKRNVNKF</sequence>
<feature type="binding site" evidence="7">
    <location>
        <position position="79"/>
    </location>
    <ligand>
        <name>Zn(2+)</name>
        <dbReference type="ChEBI" id="CHEBI:29105"/>
        <note>catalytic</note>
    </ligand>
</feature>
<dbReference type="EMBL" id="JAHXPT010000015">
    <property type="protein sequence ID" value="MBW6411511.1"/>
    <property type="molecule type" value="Genomic_DNA"/>
</dbReference>
<evidence type="ECO:0000256" key="4">
    <source>
        <dbReference type="ARBA" id="ARBA00022801"/>
    </source>
</evidence>
<comment type="similarity">
    <text evidence="1">Belongs to the cytidine and deoxycytidylate deaminase family. ADAT2 subfamily.</text>
</comment>
<dbReference type="Proteomes" id="UP001519921">
    <property type="component" value="Unassembled WGS sequence"/>
</dbReference>
<name>A0ABS7AUJ6_9CLOT</name>
<feature type="domain" description="CMP/dCMP-type deaminase" evidence="8">
    <location>
        <begin position="1"/>
        <end position="109"/>
    </location>
</feature>